<dbReference type="Proteomes" id="UP001150062">
    <property type="component" value="Unassembled WGS sequence"/>
</dbReference>
<protein>
    <submittedName>
        <fullName evidence="3">O-acyltransferase</fullName>
    </submittedName>
</protein>
<dbReference type="EMBL" id="JAOAOG010000226">
    <property type="protein sequence ID" value="KAJ6239366.1"/>
    <property type="molecule type" value="Genomic_DNA"/>
</dbReference>
<dbReference type="InterPro" id="IPR052728">
    <property type="entry name" value="O2_lipid_transport_reg"/>
</dbReference>
<evidence type="ECO:0000256" key="1">
    <source>
        <dbReference type="SAM" id="MobiDB-lite"/>
    </source>
</evidence>
<feature type="transmembrane region" description="Helical" evidence="2">
    <location>
        <begin position="390"/>
        <end position="409"/>
    </location>
</feature>
<name>A0ABQ8Y3G3_9EUKA</name>
<feature type="transmembrane region" description="Helical" evidence="2">
    <location>
        <begin position="362"/>
        <end position="383"/>
    </location>
</feature>
<feature type="transmembrane region" description="Helical" evidence="2">
    <location>
        <begin position="20"/>
        <end position="40"/>
    </location>
</feature>
<feature type="transmembrane region" description="Helical" evidence="2">
    <location>
        <begin position="155"/>
        <end position="174"/>
    </location>
</feature>
<keyword evidence="2" id="KW-1133">Transmembrane helix</keyword>
<evidence type="ECO:0000256" key="2">
    <source>
        <dbReference type="SAM" id="Phobius"/>
    </source>
</evidence>
<proteinExistence type="predicted"/>
<feature type="transmembrane region" description="Helical" evidence="2">
    <location>
        <begin position="233"/>
        <end position="255"/>
    </location>
</feature>
<feature type="transmembrane region" description="Helical" evidence="2">
    <location>
        <begin position="302"/>
        <end position="325"/>
    </location>
</feature>
<gene>
    <name evidence="3" type="ORF">M0813_25251</name>
</gene>
<keyword evidence="4" id="KW-1185">Reference proteome</keyword>
<accession>A0ABQ8Y3G3</accession>
<feature type="transmembrane region" description="Helical" evidence="2">
    <location>
        <begin position="60"/>
        <end position="83"/>
    </location>
</feature>
<feature type="transmembrane region" description="Helical" evidence="2">
    <location>
        <begin position="421"/>
        <end position="440"/>
    </location>
</feature>
<dbReference type="PANTHER" id="PTHR11161:SF12">
    <property type="entry name" value="ACYLTRANSFERASE 3 DOMAIN-CONTAINING PROTEIN-RELATED"/>
    <property type="match status" value="1"/>
</dbReference>
<feature type="region of interest" description="Disordered" evidence="1">
    <location>
        <begin position="98"/>
        <end position="131"/>
    </location>
</feature>
<organism evidence="3 4">
    <name type="scientific">Anaeramoeba flamelloides</name>
    <dbReference type="NCBI Taxonomy" id="1746091"/>
    <lineage>
        <taxon>Eukaryota</taxon>
        <taxon>Metamonada</taxon>
        <taxon>Anaeramoebidae</taxon>
        <taxon>Anaeramoeba</taxon>
    </lineage>
</organism>
<keyword evidence="2" id="KW-0812">Transmembrane</keyword>
<reference evidence="3" key="1">
    <citation type="submission" date="2022-08" db="EMBL/GenBank/DDBJ databases">
        <title>Novel sulfate-reducing endosymbionts in the free-living metamonad Anaeramoeba.</title>
        <authorList>
            <person name="Jerlstrom-Hultqvist J."/>
            <person name="Cepicka I."/>
            <person name="Gallot-Lavallee L."/>
            <person name="Salas-Leiva D."/>
            <person name="Curtis B.A."/>
            <person name="Zahonova K."/>
            <person name="Pipaliya S."/>
            <person name="Dacks J."/>
            <person name="Roger A.J."/>
        </authorList>
    </citation>
    <scope>NUCLEOTIDE SEQUENCE</scope>
    <source>
        <strain evidence="3">Schooner1</strain>
    </source>
</reference>
<dbReference type="PANTHER" id="PTHR11161">
    <property type="entry name" value="O-ACYLTRANSFERASE"/>
    <property type="match status" value="1"/>
</dbReference>
<feature type="transmembrane region" description="Helical" evidence="2">
    <location>
        <begin position="180"/>
        <end position="199"/>
    </location>
</feature>
<feature type="compositionally biased region" description="Low complexity" evidence="1">
    <location>
        <begin position="108"/>
        <end position="124"/>
    </location>
</feature>
<feature type="transmembrane region" description="Helical" evidence="2">
    <location>
        <begin position="461"/>
        <end position="484"/>
    </location>
</feature>
<comment type="caution">
    <text evidence="3">The sequence shown here is derived from an EMBL/GenBank/DDBJ whole genome shotgun (WGS) entry which is preliminary data.</text>
</comment>
<feature type="transmembrane region" description="Helical" evidence="2">
    <location>
        <begin position="337"/>
        <end position="356"/>
    </location>
</feature>
<evidence type="ECO:0000313" key="4">
    <source>
        <dbReference type="Proteomes" id="UP001150062"/>
    </source>
</evidence>
<sequence length="509" mass="60363">MISPFKAFKNIFQPRPKGYLKCLDGIRTVSVICIILFHWAETFQFFSTFEEMVPVRKWVSFRIFRSFDIFVDPFFVVSGYLVFSRFYKELIISQNKIQNKSKSKSKNPKNQNKNPKNQSKNTKNQNKRQDEKQKKNFFSILTSNYNLNFMIRRLFRLYPVLLAMLVWRLVQCYLNKRWEFGVFTTVASLFFFNEFLPLMHKVPFAESWSISVEIKSYILALVIRKFYLKSKSIIRVFLLVILANIVGLVILAYRYDDYYKYVTLTSPIPEIYTGKMEVDAQENVVAHQFSQEESDYTTHHMFLYHGFHVRFSEFIIGWTFAWLQYKTNFLQRVKNSKLLVALYYALTFSLVAFYVWLRNSNLIAYGLENVGNLSPIVDFFLHLIICQRILWAFALGLTIFMIVNQIGFIGNLLNTLFSWRVFTPISTLSYSIFFSHLRFLDKFTVLLKIKHHQLGFITELMFFKYLLFLILLIFLVATLVYIFIEAPFCSLSPKRSSFDSSDKAERKKK</sequence>
<keyword evidence="2" id="KW-0472">Membrane</keyword>
<evidence type="ECO:0000313" key="3">
    <source>
        <dbReference type="EMBL" id="KAJ6239366.1"/>
    </source>
</evidence>